<dbReference type="PANTHER" id="PTHR44196:SF1">
    <property type="entry name" value="DEHYDROGENASE_REDUCTASE SDR FAMILY MEMBER 7B"/>
    <property type="match status" value="1"/>
</dbReference>
<dbReference type="InterPro" id="IPR057326">
    <property type="entry name" value="KR_dom"/>
</dbReference>
<dbReference type="InterPro" id="IPR036291">
    <property type="entry name" value="NAD(P)-bd_dom_sf"/>
</dbReference>
<dbReference type="GO" id="GO:0019290">
    <property type="term" value="P:siderophore biosynthetic process"/>
    <property type="evidence" value="ECO:0007669"/>
    <property type="project" value="InterPro"/>
</dbReference>
<feature type="domain" description="Ketoreductase" evidence="3">
    <location>
        <begin position="7"/>
        <end position="182"/>
    </location>
</feature>
<comment type="similarity">
    <text evidence="1">Belongs to the short-chain dehydrogenases/reductases (SDR) family.</text>
</comment>
<dbReference type="EMBL" id="NBWZ01000001">
    <property type="protein sequence ID" value="RFA10224.1"/>
    <property type="molecule type" value="Genomic_DNA"/>
</dbReference>
<gene>
    <name evidence="4" type="ORF">B7R54_14165</name>
</gene>
<protein>
    <recommendedName>
        <fullName evidence="3">Ketoreductase domain-containing protein</fullName>
    </recommendedName>
</protein>
<dbReference type="RefSeq" id="WP_116415606.1">
    <property type="nucleotide sequence ID" value="NZ_NBWZ01000001.1"/>
</dbReference>
<accession>A0A3E0VJT4</accession>
<dbReference type="PRINTS" id="PR01397">
    <property type="entry name" value="DHBDHDRGNASE"/>
</dbReference>
<dbReference type="InterPro" id="IPR003560">
    <property type="entry name" value="DHB_DH"/>
</dbReference>
<dbReference type="OrthoDB" id="3784334at2"/>
<evidence type="ECO:0000256" key="1">
    <source>
        <dbReference type="ARBA" id="ARBA00006484"/>
    </source>
</evidence>
<evidence type="ECO:0000259" key="3">
    <source>
        <dbReference type="SMART" id="SM00822"/>
    </source>
</evidence>
<sequence length="232" mass="23363">MTNINGAVVLVVGASGGLGQRIASRLAEAGTTVVRAARNPATLAGPDAYLADLRAPESADALLLAAAAAHPEHLDGVVIAAGAVAFGPVGELDDDTLDALFAVNTSAPIRLIRGALPRLSESAAAGRKPFIVTISGIVAESPTAGMAAYSASKAGLAAFVQAASRELRRSGIRVLDARPGHTETELSRHPLAGTAPTFPAGLDPDAVADRIVAAIVNDEKDLPSSAFTPPAN</sequence>
<evidence type="ECO:0000313" key="5">
    <source>
        <dbReference type="Proteomes" id="UP000256486"/>
    </source>
</evidence>
<dbReference type="Gene3D" id="3.40.50.720">
    <property type="entry name" value="NAD(P)-binding Rossmann-like Domain"/>
    <property type="match status" value="1"/>
</dbReference>
<keyword evidence="2" id="KW-0560">Oxidoreductase</keyword>
<comment type="caution">
    <text evidence="4">The sequence shown here is derived from an EMBL/GenBank/DDBJ whole genome shotgun (WGS) entry which is preliminary data.</text>
</comment>
<evidence type="ECO:0000256" key="2">
    <source>
        <dbReference type="ARBA" id="ARBA00023002"/>
    </source>
</evidence>
<dbReference type="InterPro" id="IPR002347">
    <property type="entry name" value="SDR_fam"/>
</dbReference>
<dbReference type="AlphaFoldDB" id="A0A3E0VJT4"/>
<proteinExistence type="inferred from homology"/>
<dbReference type="GO" id="GO:0016020">
    <property type="term" value="C:membrane"/>
    <property type="evidence" value="ECO:0007669"/>
    <property type="project" value="TreeGrafter"/>
</dbReference>
<dbReference type="SUPFAM" id="SSF51735">
    <property type="entry name" value="NAD(P)-binding Rossmann-fold domains"/>
    <property type="match status" value="1"/>
</dbReference>
<name>A0A3E0VJT4_9MICO</name>
<reference evidence="4 5" key="1">
    <citation type="submission" date="2017-04" db="EMBL/GenBank/DDBJ databases">
        <title>Comparative genome analysis of Subtercola boreus.</title>
        <authorList>
            <person name="Cho Y.-J."/>
            <person name="Cho A."/>
            <person name="Kim O.-S."/>
            <person name="Lee J.-I."/>
        </authorList>
    </citation>
    <scope>NUCLEOTIDE SEQUENCE [LARGE SCALE GENOMIC DNA]</scope>
    <source>
        <strain evidence="4 5">K300</strain>
    </source>
</reference>
<evidence type="ECO:0000313" key="4">
    <source>
        <dbReference type="EMBL" id="RFA10224.1"/>
    </source>
</evidence>
<dbReference type="Proteomes" id="UP000256486">
    <property type="component" value="Unassembled WGS sequence"/>
</dbReference>
<dbReference type="Pfam" id="PF00106">
    <property type="entry name" value="adh_short"/>
    <property type="match status" value="1"/>
</dbReference>
<keyword evidence="5" id="KW-1185">Reference proteome</keyword>
<dbReference type="SMART" id="SM00822">
    <property type="entry name" value="PKS_KR"/>
    <property type="match status" value="1"/>
</dbReference>
<dbReference type="PANTHER" id="PTHR44196">
    <property type="entry name" value="DEHYDROGENASE/REDUCTASE SDR FAMILY MEMBER 7B"/>
    <property type="match status" value="1"/>
</dbReference>
<dbReference type="GO" id="GO:0008667">
    <property type="term" value="F:2,3-dihydro-2,3-dihydroxybenzoate dehydrogenase activity"/>
    <property type="evidence" value="ECO:0007669"/>
    <property type="project" value="InterPro"/>
</dbReference>
<organism evidence="4 5">
    <name type="scientific">Subtercola boreus</name>
    <dbReference type="NCBI Taxonomy" id="120213"/>
    <lineage>
        <taxon>Bacteria</taxon>
        <taxon>Bacillati</taxon>
        <taxon>Actinomycetota</taxon>
        <taxon>Actinomycetes</taxon>
        <taxon>Micrococcales</taxon>
        <taxon>Microbacteriaceae</taxon>
        <taxon>Subtercola</taxon>
    </lineage>
</organism>